<feature type="compositionally biased region" description="Basic and acidic residues" evidence="1">
    <location>
        <begin position="479"/>
        <end position="489"/>
    </location>
</feature>
<feature type="region of interest" description="Disordered" evidence="1">
    <location>
        <begin position="470"/>
        <end position="489"/>
    </location>
</feature>
<feature type="region of interest" description="Disordered" evidence="1">
    <location>
        <begin position="510"/>
        <end position="531"/>
    </location>
</feature>
<feature type="compositionally biased region" description="Polar residues" evidence="1">
    <location>
        <begin position="623"/>
        <end position="642"/>
    </location>
</feature>
<feature type="compositionally biased region" description="Basic and acidic residues" evidence="1">
    <location>
        <begin position="75"/>
        <end position="86"/>
    </location>
</feature>
<gene>
    <name evidence="2" type="ORF">PR048_028068</name>
</gene>
<accession>A0ABQ9GI81</accession>
<sequence>MCMYFEFNVSLKNNPIFAESSEASQTYFWPMAEVGQTHSILEFSLSLNCAGLCLSRNKQKLQGVFVPQPRTGPAAERKRDLSDASDGRSLNTFCHAAASWVSAMTNKAVLEASTVGRPWGVPPSAHTSHRRHVAVIREKKKLPVVCYTLAYSHCNTWNTGYIGKEQEISLGNKLDSTVFRVLDAQLVVHWLLLQFDSRSGGTKLGSYFIASDIHKTPYDQEKRYRERKKKKHQGVRPRQRRLIHAKKTAVSPNTATPHFFFVINLQPIVRLRKPYLRSTRVHVVYFSALCKTDISTGLIPLFMRPSGILPDDAAGRRVFSGISRFPGPCSPELLHTHFTSPPSALKTSMVSAAQISTLLLHRVNSNTMLCPFGNFSKASEKLEVTMNGLQKARTLRDHRLKMSYDLDQQDGLRIIYPRARSLAFELRSVRSKPRVALTYTSVCTGSEWVRANGLGPREWVRVRVRGGGKTRPASTAWPRRRDVTPRGKEQRWRRKLAGVSAVFAWTSDPLAPGHGGAHNRRTEPRSTRSYDPGGTVLVLANAVPMFPNSEWPPVKYENAFSSREQPMAIDKLPLVANNIEVYREPCLCGRTLSDLVKCGNAFSNRELPKAIDKPLLEHRSETDLSSVNSNRTRQQNGVTNQQHGARLFGNLRLAAAQLKADHGKMSTTEINLRIKSLPLLVFILTGDLSDMRPVRLVTVEEK</sequence>
<name>A0ABQ9GI81_9NEOP</name>
<evidence type="ECO:0000313" key="3">
    <source>
        <dbReference type="Proteomes" id="UP001159363"/>
    </source>
</evidence>
<feature type="region of interest" description="Disordered" evidence="1">
    <location>
        <begin position="621"/>
        <end position="642"/>
    </location>
</feature>
<evidence type="ECO:0000313" key="2">
    <source>
        <dbReference type="EMBL" id="KAJ8871732.1"/>
    </source>
</evidence>
<comment type="caution">
    <text evidence="2">The sequence shown here is derived from an EMBL/GenBank/DDBJ whole genome shotgun (WGS) entry which is preliminary data.</text>
</comment>
<evidence type="ECO:0000256" key="1">
    <source>
        <dbReference type="SAM" id="MobiDB-lite"/>
    </source>
</evidence>
<protein>
    <submittedName>
        <fullName evidence="2">Uncharacterized protein</fullName>
    </submittedName>
</protein>
<dbReference type="Proteomes" id="UP001159363">
    <property type="component" value="Chromosome 11"/>
</dbReference>
<keyword evidence="3" id="KW-1185">Reference proteome</keyword>
<feature type="region of interest" description="Disordered" evidence="1">
    <location>
        <begin position="66"/>
        <end position="86"/>
    </location>
</feature>
<reference evidence="2 3" key="1">
    <citation type="submission" date="2023-02" db="EMBL/GenBank/DDBJ databases">
        <title>LHISI_Scaffold_Assembly.</title>
        <authorList>
            <person name="Stuart O.P."/>
            <person name="Cleave R."/>
            <person name="Magrath M.J.L."/>
            <person name="Mikheyev A.S."/>
        </authorList>
    </citation>
    <scope>NUCLEOTIDE SEQUENCE [LARGE SCALE GENOMIC DNA]</scope>
    <source>
        <strain evidence="2">Daus_M_001</strain>
        <tissue evidence="2">Leg muscle</tissue>
    </source>
</reference>
<dbReference type="EMBL" id="JARBHB010000012">
    <property type="protein sequence ID" value="KAJ8871732.1"/>
    <property type="molecule type" value="Genomic_DNA"/>
</dbReference>
<proteinExistence type="predicted"/>
<organism evidence="2 3">
    <name type="scientific">Dryococelus australis</name>
    <dbReference type="NCBI Taxonomy" id="614101"/>
    <lineage>
        <taxon>Eukaryota</taxon>
        <taxon>Metazoa</taxon>
        <taxon>Ecdysozoa</taxon>
        <taxon>Arthropoda</taxon>
        <taxon>Hexapoda</taxon>
        <taxon>Insecta</taxon>
        <taxon>Pterygota</taxon>
        <taxon>Neoptera</taxon>
        <taxon>Polyneoptera</taxon>
        <taxon>Phasmatodea</taxon>
        <taxon>Verophasmatodea</taxon>
        <taxon>Anareolatae</taxon>
        <taxon>Phasmatidae</taxon>
        <taxon>Eurycanthinae</taxon>
        <taxon>Dryococelus</taxon>
    </lineage>
</organism>